<feature type="signal peptide" evidence="1">
    <location>
        <begin position="1"/>
        <end position="23"/>
    </location>
</feature>
<evidence type="ECO:0000313" key="3">
    <source>
        <dbReference type="Proteomes" id="UP000535491"/>
    </source>
</evidence>
<dbReference type="AlphaFoldDB" id="A0A7W1WPP9"/>
<dbReference type="RefSeq" id="WP_181750975.1">
    <property type="nucleotide sequence ID" value="NZ_JACEIQ010000003.1"/>
</dbReference>
<evidence type="ECO:0000313" key="2">
    <source>
        <dbReference type="EMBL" id="MBA4493740.1"/>
    </source>
</evidence>
<comment type="caution">
    <text evidence="2">The sequence shown here is derived from an EMBL/GenBank/DDBJ whole genome shotgun (WGS) entry which is preliminary data.</text>
</comment>
<dbReference type="Proteomes" id="UP000535491">
    <property type="component" value="Unassembled WGS sequence"/>
</dbReference>
<dbReference type="EMBL" id="JACEIQ010000003">
    <property type="protein sequence ID" value="MBA4493740.1"/>
    <property type="molecule type" value="Genomic_DNA"/>
</dbReference>
<protein>
    <recommendedName>
        <fullName evidence="4">Secreted protein</fullName>
    </recommendedName>
</protein>
<keyword evidence="1" id="KW-0732">Signal</keyword>
<name>A0A7W1WPP9_9BACL</name>
<sequence length="123" mass="13902">MKKYLILMITVLTFFAFPLSSMAAGWSYNLKKGQSWGSSTCTTSYKYIKFHIKPTKKGYATAYLQKYSRGKWVDTGPGEDLYAWEQVLSAPADSSSTKYRVFISVGYDGDVAGKIRCYGENKR</sequence>
<proteinExistence type="predicted"/>
<evidence type="ECO:0008006" key="4">
    <source>
        <dbReference type="Google" id="ProtNLM"/>
    </source>
</evidence>
<organism evidence="2 3">
    <name type="scientific">Paenactinomyces guangxiensis</name>
    <dbReference type="NCBI Taxonomy" id="1490290"/>
    <lineage>
        <taxon>Bacteria</taxon>
        <taxon>Bacillati</taxon>
        <taxon>Bacillota</taxon>
        <taxon>Bacilli</taxon>
        <taxon>Bacillales</taxon>
        <taxon>Thermoactinomycetaceae</taxon>
        <taxon>Paenactinomyces</taxon>
    </lineage>
</organism>
<reference evidence="2 3" key="1">
    <citation type="submission" date="2020-07" db="EMBL/GenBank/DDBJ databases">
        <authorList>
            <person name="Feng H."/>
        </authorList>
    </citation>
    <scope>NUCLEOTIDE SEQUENCE [LARGE SCALE GENOMIC DNA]</scope>
    <source>
        <strain evidence="3">s-10</strain>
    </source>
</reference>
<evidence type="ECO:0000256" key="1">
    <source>
        <dbReference type="SAM" id="SignalP"/>
    </source>
</evidence>
<gene>
    <name evidence="2" type="ORF">H1191_05415</name>
</gene>
<feature type="chain" id="PRO_5030818398" description="Secreted protein" evidence="1">
    <location>
        <begin position="24"/>
        <end position="123"/>
    </location>
</feature>
<accession>A0A7W1WPP9</accession>
<keyword evidence="3" id="KW-1185">Reference proteome</keyword>